<dbReference type="Pfam" id="PF01588">
    <property type="entry name" value="tRNA_bind"/>
    <property type="match status" value="1"/>
</dbReference>
<dbReference type="InterPro" id="IPR005147">
    <property type="entry name" value="tRNA_synthase_B5-dom"/>
</dbReference>
<keyword evidence="12 15" id="KW-0648">Protein biosynthesis</keyword>
<evidence type="ECO:0000256" key="13">
    <source>
        <dbReference type="ARBA" id="ARBA00023146"/>
    </source>
</evidence>
<comment type="similarity">
    <text evidence="2 15">Belongs to the phenylalanyl-tRNA synthetase beta subunit family. Type 1 subfamily.</text>
</comment>
<keyword evidence="6 15" id="KW-0436">Ligase</keyword>
<dbReference type="CDD" id="cd02796">
    <property type="entry name" value="tRNA_bind_bactPheRS"/>
    <property type="match status" value="1"/>
</dbReference>
<keyword evidence="11 16" id="KW-0694">RNA-binding</keyword>
<dbReference type="GO" id="GO:0000287">
    <property type="term" value="F:magnesium ion binding"/>
    <property type="evidence" value="ECO:0007669"/>
    <property type="project" value="UniProtKB-UniRule"/>
</dbReference>
<dbReference type="EC" id="6.1.1.20" evidence="15"/>
<dbReference type="SUPFAM" id="SSF55681">
    <property type="entry name" value="Class II aaRS and biotin synthetases"/>
    <property type="match status" value="1"/>
</dbReference>
<accession>A0A1F7TL55</accession>
<dbReference type="Pfam" id="PF17759">
    <property type="entry name" value="tRNA_synthFbeta"/>
    <property type="match status" value="1"/>
</dbReference>
<evidence type="ECO:0000256" key="9">
    <source>
        <dbReference type="ARBA" id="ARBA00022840"/>
    </source>
</evidence>
<feature type="binding site" evidence="15">
    <location>
        <position position="464"/>
    </location>
    <ligand>
        <name>Mg(2+)</name>
        <dbReference type="ChEBI" id="CHEBI:18420"/>
        <note>shared with alpha subunit</note>
    </ligand>
</feature>
<dbReference type="SUPFAM" id="SSF50249">
    <property type="entry name" value="Nucleic acid-binding proteins"/>
    <property type="match status" value="1"/>
</dbReference>
<dbReference type="FunFam" id="3.30.70.380:FF:000001">
    <property type="entry name" value="Phenylalanine--tRNA ligase beta subunit"/>
    <property type="match status" value="1"/>
</dbReference>
<keyword evidence="7 15" id="KW-0479">Metal-binding</keyword>
<dbReference type="NCBIfam" id="TIGR00472">
    <property type="entry name" value="pheT_bact"/>
    <property type="match status" value="1"/>
</dbReference>
<evidence type="ECO:0000256" key="6">
    <source>
        <dbReference type="ARBA" id="ARBA00022598"/>
    </source>
</evidence>
<comment type="catalytic activity">
    <reaction evidence="14 15">
        <text>tRNA(Phe) + L-phenylalanine + ATP = L-phenylalanyl-tRNA(Phe) + AMP + diphosphate + H(+)</text>
        <dbReference type="Rhea" id="RHEA:19413"/>
        <dbReference type="Rhea" id="RHEA-COMP:9668"/>
        <dbReference type="Rhea" id="RHEA-COMP:9699"/>
        <dbReference type="ChEBI" id="CHEBI:15378"/>
        <dbReference type="ChEBI" id="CHEBI:30616"/>
        <dbReference type="ChEBI" id="CHEBI:33019"/>
        <dbReference type="ChEBI" id="CHEBI:58095"/>
        <dbReference type="ChEBI" id="CHEBI:78442"/>
        <dbReference type="ChEBI" id="CHEBI:78531"/>
        <dbReference type="ChEBI" id="CHEBI:456215"/>
        <dbReference type="EC" id="6.1.1.20"/>
    </reaction>
</comment>
<dbReference type="InterPro" id="IPR004532">
    <property type="entry name" value="Phe-tRNA-ligase_IIc_bsu_bact"/>
</dbReference>
<comment type="subunit">
    <text evidence="3 15">Tetramer of two alpha and two beta subunits.</text>
</comment>
<evidence type="ECO:0000256" key="11">
    <source>
        <dbReference type="ARBA" id="ARBA00022884"/>
    </source>
</evidence>
<feature type="domain" description="B5" evidence="19">
    <location>
        <begin position="410"/>
        <end position="486"/>
    </location>
</feature>
<dbReference type="GO" id="GO:0000049">
    <property type="term" value="F:tRNA binding"/>
    <property type="evidence" value="ECO:0007669"/>
    <property type="project" value="UniProtKB-UniRule"/>
</dbReference>
<dbReference type="FunFam" id="3.50.40.10:FF:000001">
    <property type="entry name" value="Phenylalanine--tRNA ligase beta subunit"/>
    <property type="match status" value="1"/>
</dbReference>
<dbReference type="InterPro" id="IPR009061">
    <property type="entry name" value="DNA-bd_dom_put_sf"/>
</dbReference>
<dbReference type="Gene3D" id="3.30.56.10">
    <property type="match status" value="2"/>
</dbReference>
<evidence type="ECO:0000256" key="15">
    <source>
        <dbReference type="HAMAP-Rule" id="MF_00283"/>
    </source>
</evidence>
<reference evidence="20 21" key="1">
    <citation type="journal article" date="2016" name="Nat. Commun.">
        <title>Thousands of microbial genomes shed light on interconnected biogeochemical processes in an aquifer system.</title>
        <authorList>
            <person name="Anantharaman K."/>
            <person name="Brown C.T."/>
            <person name="Hug L.A."/>
            <person name="Sharon I."/>
            <person name="Castelle C.J."/>
            <person name="Probst A.J."/>
            <person name="Thomas B.C."/>
            <person name="Singh A."/>
            <person name="Wilkins M.J."/>
            <person name="Karaoz U."/>
            <person name="Brodie E.L."/>
            <person name="Williams K.H."/>
            <person name="Hubbard S.S."/>
            <person name="Banfield J.F."/>
        </authorList>
    </citation>
    <scope>NUCLEOTIDE SEQUENCE [LARGE SCALE GENOMIC DNA]</scope>
</reference>
<evidence type="ECO:0000256" key="4">
    <source>
        <dbReference type="ARBA" id="ARBA00022490"/>
    </source>
</evidence>
<dbReference type="InterPro" id="IPR045060">
    <property type="entry name" value="Phe-tRNA-ligase_IIc_bsu"/>
</dbReference>
<feature type="binding site" evidence="15">
    <location>
        <position position="470"/>
    </location>
    <ligand>
        <name>Mg(2+)</name>
        <dbReference type="ChEBI" id="CHEBI:18420"/>
        <note>shared with alpha subunit</note>
    </ligand>
</feature>
<comment type="subcellular location">
    <subcellularLocation>
        <location evidence="1 15">Cytoplasm</location>
    </subcellularLocation>
</comment>
<dbReference type="SUPFAM" id="SSF56037">
    <property type="entry name" value="PheT/TilS domain"/>
    <property type="match status" value="1"/>
</dbReference>
<evidence type="ECO:0000313" key="21">
    <source>
        <dbReference type="Proteomes" id="UP000177885"/>
    </source>
</evidence>
<feature type="binding site" evidence="15">
    <location>
        <position position="474"/>
    </location>
    <ligand>
        <name>Mg(2+)</name>
        <dbReference type="ChEBI" id="CHEBI:18420"/>
        <note>shared with alpha subunit</note>
    </ligand>
</feature>
<dbReference type="InterPro" id="IPR005146">
    <property type="entry name" value="B3/B4_tRNA-bd"/>
</dbReference>
<dbReference type="GO" id="GO:0009328">
    <property type="term" value="C:phenylalanine-tRNA ligase complex"/>
    <property type="evidence" value="ECO:0007669"/>
    <property type="project" value="TreeGrafter"/>
</dbReference>
<evidence type="ECO:0000259" key="17">
    <source>
        <dbReference type="PROSITE" id="PS50886"/>
    </source>
</evidence>
<dbReference type="InterPro" id="IPR045864">
    <property type="entry name" value="aa-tRNA-synth_II/BPL/LPL"/>
</dbReference>
<dbReference type="Gene3D" id="2.40.50.140">
    <property type="entry name" value="Nucleic acid-binding proteins"/>
    <property type="match status" value="1"/>
</dbReference>
<dbReference type="AlphaFoldDB" id="A0A1F7TL55"/>
<dbReference type="SUPFAM" id="SSF46955">
    <property type="entry name" value="Putative DNA-binding domain"/>
    <property type="match status" value="1"/>
</dbReference>
<name>A0A1F7TL55_9BACT</name>
<evidence type="ECO:0000256" key="10">
    <source>
        <dbReference type="ARBA" id="ARBA00022842"/>
    </source>
</evidence>
<dbReference type="STRING" id="1802385.A2856_02920"/>
<dbReference type="GO" id="GO:0006432">
    <property type="term" value="P:phenylalanyl-tRNA aminoacylation"/>
    <property type="evidence" value="ECO:0007669"/>
    <property type="project" value="UniProtKB-UniRule"/>
</dbReference>
<feature type="domain" description="TRNA-binding" evidence="17">
    <location>
        <begin position="41"/>
        <end position="159"/>
    </location>
</feature>
<dbReference type="SMART" id="SM00874">
    <property type="entry name" value="B5"/>
    <property type="match status" value="1"/>
</dbReference>
<evidence type="ECO:0000256" key="7">
    <source>
        <dbReference type="ARBA" id="ARBA00022723"/>
    </source>
</evidence>
<proteinExistence type="inferred from homology"/>
<protein>
    <recommendedName>
        <fullName evidence="15">Phenylalanine--tRNA ligase beta subunit</fullName>
        <ecNumber evidence="15">6.1.1.20</ecNumber>
    </recommendedName>
    <alternativeName>
        <fullName evidence="15">Phenylalanyl-tRNA synthetase beta subunit</fullName>
        <shortName evidence="15">PheRS</shortName>
    </alternativeName>
</protein>
<evidence type="ECO:0000256" key="8">
    <source>
        <dbReference type="ARBA" id="ARBA00022741"/>
    </source>
</evidence>
<dbReference type="Proteomes" id="UP000177885">
    <property type="component" value="Unassembled WGS sequence"/>
</dbReference>
<dbReference type="HAMAP" id="MF_00283">
    <property type="entry name" value="Phe_tRNA_synth_beta1"/>
    <property type="match status" value="1"/>
</dbReference>
<sequence length="796" mass="86785">MNILASYDWIREFLKTDLSAEEFAKKTTAAGNGVERVHDIGAGLENMVVGVIKAIKAHPNANKLRIAETDIGGKVVEIVCGGVNLAEGQKVAVALPGSMVRWHGQGDLVEIKETELRGAKSYGMICAAAEIGFEKLPAGEHDIWDLSAITDAKAGTPLAKALGLDDVIFDIEVTSNRPDCKSIVGQAAEGGAATGSKFAWNPPKAIKEGKEKLKVSVKDFDLCKKYDAVLIEGVTVGPSPWWLQKKLLLAGHRPINNVVDVTNFVLHELGQPMHAFDADKLEGQEIVVRRAKKDEAMKALDGKDYDLTDKMLVIADATKPVAIAGVMGGMETGTTAATTRVILESATFDPVSIRRTSRALNLASDSSLLFEKGLSTEATGHALARAVEFILEVAGGKVSSKIWSDRSAPYKAASFPFDPAKASALIGVDIPEKKQLAMLESLGFQIAKKGKTYQVTVPYWRDHDIEDSRDFVEEIARIYGYPNVPSRLPEGELPDTTPDPAIVWERRTKDILKGAGLTETYAYAFASAQQLERYGIPVEQAVKIANPLSSEHEYMRPSLVPTMLTAIEANQGAFPEMRLFELAPVYLPNKKDIPTHALRLVMAVTGKDGAAAFRLAKGALERLMREAGVKRWRIERGGDKALWHAGRSAAIWVGDHAHVGTIGEVSPAVAKESGLDVRAVLVDLDFEMLVPHCSTAKSYRPIPMYPEVKRDLAFVVDERTEYGTIEVELKKTSPMLQDMEMFDVYRGKGVEEGKKSLATHLSFRAADKTLSSDEVEAEVKKLVGMLEKKFSAIIRV</sequence>
<evidence type="ECO:0000256" key="5">
    <source>
        <dbReference type="ARBA" id="ARBA00022555"/>
    </source>
</evidence>
<dbReference type="InterPro" id="IPR012340">
    <property type="entry name" value="NA-bd_OB-fold"/>
</dbReference>
<dbReference type="InterPro" id="IPR036690">
    <property type="entry name" value="Fdx_antiC-bd_sf"/>
</dbReference>
<comment type="cofactor">
    <cofactor evidence="15">
        <name>Mg(2+)</name>
        <dbReference type="ChEBI" id="CHEBI:18420"/>
    </cofactor>
    <text evidence="15">Binds 2 magnesium ions per tetramer.</text>
</comment>
<dbReference type="SMART" id="SM00896">
    <property type="entry name" value="FDX-ACB"/>
    <property type="match status" value="1"/>
</dbReference>
<dbReference type="SMART" id="SM00873">
    <property type="entry name" value="B3_4"/>
    <property type="match status" value="1"/>
</dbReference>
<dbReference type="PROSITE" id="PS50886">
    <property type="entry name" value="TRBD"/>
    <property type="match status" value="1"/>
</dbReference>
<dbReference type="Pfam" id="PF03484">
    <property type="entry name" value="B5"/>
    <property type="match status" value="1"/>
</dbReference>
<dbReference type="PANTHER" id="PTHR10947">
    <property type="entry name" value="PHENYLALANYL-TRNA SYNTHETASE BETA CHAIN AND LEUCINE-RICH REPEAT-CONTAINING PROTEIN 47"/>
    <property type="match status" value="1"/>
</dbReference>
<dbReference type="InterPro" id="IPR005121">
    <property type="entry name" value="Fdx_antiC-bd"/>
</dbReference>
<dbReference type="InterPro" id="IPR002547">
    <property type="entry name" value="tRNA-bd_dom"/>
</dbReference>
<dbReference type="Pfam" id="PF03483">
    <property type="entry name" value="B3_4"/>
    <property type="match status" value="1"/>
</dbReference>
<dbReference type="InterPro" id="IPR020825">
    <property type="entry name" value="Phe-tRNA_synthase-like_B3/B4"/>
</dbReference>
<evidence type="ECO:0000259" key="18">
    <source>
        <dbReference type="PROSITE" id="PS51447"/>
    </source>
</evidence>
<dbReference type="Pfam" id="PF03147">
    <property type="entry name" value="FDX-ACB"/>
    <property type="match status" value="1"/>
</dbReference>
<dbReference type="PANTHER" id="PTHR10947:SF0">
    <property type="entry name" value="PHENYLALANINE--TRNA LIGASE BETA SUBUNIT"/>
    <property type="match status" value="1"/>
</dbReference>
<comment type="caution">
    <text evidence="20">The sequence shown here is derived from an EMBL/GenBank/DDBJ whole genome shotgun (WGS) entry which is preliminary data.</text>
</comment>
<keyword evidence="5 16" id="KW-0820">tRNA-binding</keyword>
<dbReference type="PROSITE" id="PS51447">
    <property type="entry name" value="FDX_ACB"/>
    <property type="match status" value="1"/>
</dbReference>
<evidence type="ECO:0000256" key="1">
    <source>
        <dbReference type="ARBA" id="ARBA00004496"/>
    </source>
</evidence>
<dbReference type="Gene3D" id="3.30.930.10">
    <property type="entry name" value="Bira Bifunctional Protein, Domain 2"/>
    <property type="match status" value="1"/>
</dbReference>
<evidence type="ECO:0000256" key="2">
    <source>
        <dbReference type="ARBA" id="ARBA00008653"/>
    </source>
</evidence>
<dbReference type="InterPro" id="IPR041616">
    <property type="entry name" value="PheRS_beta_core"/>
</dbReference>
<keyword evidence="10 15" id="KW-0460">Magnesium</keyword>
<keyword evidence="9 15" id="KW-0067">ATP-binding</keyword>
<evidence type="ECO:0000256" key="3">
    <source>
        <dbReference type="ARBA" id="ARBA00011209"/>
    </source>
</evidence>
<evidence type="ECO:0000313" key="20">
    <source>
        <dbReference type="EMBL" id="OGL66692.1"/>
    </source>
</evidence>
<keyword evidence="4 15" id="KW-0963">Cytoplasm</keyword>
<dbReference type="GO" id="GO:0005524">
    <property type="term" value="F:ATP binding"/>
    <property type="evidence" value="ECO:0007669"/>
    <property type="project" value="UniProtKB-UniRule"/>
</dbReference>
<evidence type="ECO:0000256" key="14">
    <source>
        <dbReference type="ARBA" id="ARBA00049255"/>
    </source>
</evidence>
<dbReference type="PROSITE" id="PS51483">
    <property type="entry name" value="B5"/>
    <property type="match status" value="1"/>
</dbReference>
<dbReference type="SUPFAM" id="SSF54991">
    <property type="entry name" value="Anticodon-binding domain of PheRS"/>
    <property type="match status" value="1"/>
</dbReference>
<feature type="domain" description="FDX-ACB" evidence="18">
    <location>
        <begin position="703"/>
        <end position="795"/>
    </location>
</feature>
<dbReference type="Gene3D" id="3.50.40.10">
    <property type="entry name" value="Phenylalanyl-trna Synthetase, Chain B, domain 3"/>
    <property type="match status" value="1"/>
</dbReference>
<dbReference type="EMBL" id="MGDT01000006">
    <property type="protein sequence ID" value="OGL66692.1"/>
    <property type="molecule type" value="Genomic_DNA"/>
</dbReference>
<dbReference type="InterPro" id="IPR033714">
    <property type="entry name" value="tRNA_bind_bactPheRS"/>
</dbReference>
<feature type="binding site" evidence="15">
    <location>
        <position position="473"/>
    </location>
    <ligand>
        <name>Mg(2+)</name>
        <dbReference type="ChEBI" id="CHEBI:18420"/>
        <note>shared with alpha subunit</note>
    </ligand>
</feature>
<gene>
    <name evidence="15" type="primary">pheT</name>
    <name evidence="20" type="ORF">A2856_02920</name>
</gene>
<organism evidence="20 21">
    <name type="scientific">Candidatus Uhrbacteria bacterium RIFCSPHIGHO2_01_FULL_63_20</name>
    <dbReference type="NCBI Taxonomy" id="1802385"/>
    <lineage>
        <taxon>Bacteria</taxon>
        <taxon>Candidatus Uhriibacteriota</taxon>
    </lineage>
</organism>
<evidence type="ECO:0000256" key="12">
    <source>
        <dbReference type="ARBA" id="ARBA00022917"/>
    </source>
</evidence>
<evidence type="ECO:0000259" key="19">
    <source>
        <dbReference type="PROSITE" id="PS51483"/>
    </source>
</evidence>
<keyword evidence="13 15" id="KW-0030">Aminoacyl-tRNA synthetase</keyword>
<keyword evidence="8 15" id="KW-0547">Nucleotide-binding</keyword>
<dbReference type="Gene3D" id="3.30.70.380">
    <property type="entry name" value="Ferrodoxin-fold anticodon-binding domain"/>
    <property type="match status" value="1"/>
</dbReference>
<dbReference type="GO" id="GO:0004826">
    <property type="term" value="F:phenylalanine-tRNA ligase activity"/>
    <property type="evidence" value="ECO:0007669"/>
    <property type="project" value="UniProtKB-UniRule"/>
</dbReference>
<dbReference type="CDD" id="cd00769">
    <property type="entry name" value="PheRS_beta_core"/>
    <property type="match status" value="1"/>
</dbReference>
<evidence type="ECO:0000256" key="16">
    <source>
        <dbReference type="PROSITE-ProRule" id="PRU00209"/>
    </source>
</evidence>